<dbReference type="AlphaFoldDB" id="B9T9B5"/>
<evidence type="ECO:0000256" key="1">
    <source>
        <dbReference type="ARBA" id="ARBA00009363"/>
    </source>
</evidence>
<evidence type="ECO:0000256" key="4">
    <source>
        <dbReference type="ARBA" id="ARBA00023239"/>
    </source>
</evidence>
<dbReference type="GO" id="GO:0018822">
    <property type="term" value="F:nitrile hydratase activity"/>
    <property type="evidence" value="ECO:0007669"/>
    <property type="project" value="UniProtKB-EC"/>
</dbReference>
<comment type="catalytic activity">
    <reaction evidence="5">
        <text>an aliphatic primary amide = an aliphatic nitrile + H2O</text>
        <dbReference type="Rhea" id="RHEA:12673"/>
        <dbReference type="ChEBI" id="CHEBI:15377"/>
        <dbReference type="ChEBI" id="CHEBI:65285"/>
        <dbReference type="ChEBI" id="CHEBI:80291"/>
        <dbReference type="EC" id="4.2.1.84"/>
    </reaction>
</comment>
<comment type="similarity">
    <text evidence="1">Belongs to the nitrile hydratase subunit alpha family.</text>
</comment>
<dbReference type="Pfam" id="PF02979">
    <property type="entry name" value="NHase_alpha"/>
    <property type="match status" value="1"/>
</dbReference>
<evidence type="ECO:0000256" key="2">
    <source>
        <dbReference type="ARBA" id="ARBA00013079"/>
    </source>
</evidence>
<dbReference type="NCBIfam" id="TIGR01323">
    <property type="entry name" value="nitrile_alph"/>
    <property type="match status" value="1"/>
</dbReference>
<evidence type="ECO:0000313" key="9">
    <source>
        <dbReference type="Proteomes" id="UP000008311"/>
    </source>
</evidence>
<accession>B9T9B5</accession>
<feature type="region of interest" description="Disordered" evidence="6">
    <location>
        <begin position="1"/>
        <end position="25"/>
    </location>
</feature>
<evidence type="ECO:0000256" key="5">
    <source>
        <dbReference type="ARBA" id="ARBA00044877"/>
    </source>
</evidence>
<sequence>MSPVSNKERSMQSPDEKTQPPSPPTLRIKAIQSLLIEKGVLDPAAVDEIIDIFEHRLGPKNGASIIAKAWTDPAFKQYLLDDATAAIHGMGFTGMEGAHLYVAENTPEVHNLVVCTLCSCYPWPVLGLPPTWFKAPQYRSRAVIDPRSVLEEFGLQVPDEKEIRVWDSNAEIRYLVLPERPQGSEGMTEQQLAQLVTRDSMIGTALLAPVEGEIA</sequence>
<feature type="domain" description="Nitrile hydratase alpha/Thiocyanate hydrolase gamma" evidence="7">
    <location>
        <begin position="25"/>
        <end position="205"/>
    </location>
</feature>
<evidence type="ECO:0000256" key="6">
    <source>
        <dbReference type="SAM" id="MobiDB-lite"/>
    </source>
</evidence>
<dbReference type="STRING" id="3988.B9T9B5"/>
<evidence type="ECO:0000256" key="3">
    <source>
        <dbReference type="ARBA" id="ARBA00022723"/>
    </source>
</evidence>
<organism evidence="8 9">
    <name type="scientific">Ricinus communis</name>
    <name type="common">Castor bean</name>
    <dbReference type="NCBI Taxonomy" id="3988"/>
    <lineage>
        <taxon>Eukaryota</taxon>
        <taxon>Viridiplantae</taxon>
        <taxon>Streptophyta</taxon>
        <taxon>Embryophyta</taxon>
        <taxon>Tracheophyta</taxon>
        <taxon>Spermatophyta</taxon>
        <taxon>Magnoliopsida</taxon>
        <taxon>eudicotyledons</taxon>
        <taxon>Gunneridae</taxon>
        <taxon>Pentapetalae</taxon>
        <taxon>rosids</taxon>
        <taxon>fabids</taxon>
        <taxon>Malpighiales</taxon>
        <taxon>Euphorbiaceae</taxon>
        <taxon>Acalyphoideae</taxon>
        <taxon>Acalypheae</taxon>
        <taxon>Ricinus</taxon>
    </lineage>
</organism>
<dbReference type="InParanoid" id="B9T9B5"/>
<dbReference type="InterPro" id="IPR023900">
    <property type="entry name" value="CN_Hdrtase_asu/SCN_Hdrlase_gsu"/>
</dbReference>
<gene>
    <name evidence="8" type="ORF">RCOM_0141170</name>
</gene>
<dbReference type="InterPro" id="IPR004232">
    <property type="entry name" value="CN_Hdrtase_a/SCN_Hdrlase_g"/>
</dbReference>
<dbReference type="PIRSF" id="PIRSF001426">
    <property type="entry name" value="NHase_alpha"/>
    <property type="match status" value="1"/>
</dbReference>
<dbReference type="EC" id="4.2.1.84" evidence="2"/>
<evidence type="ECO:0000313" key="8">
    <source>
        <dbReference type="EMBL" id="EEF27548.1"/>
    </source>
</evidence>
<feature type="compositionally biased region" description="Basic and acidic residues" evidence="6">
    <location>
        <begin position="1"/>
        <end position="18"/>
    </location>
</feature>
<dbReference type="SUPFAM" id="SSF56209">
    <property type="entry name" value="Nitrile hydratase alpha chain"/>
    <property type="match status" value="1"/>
</dbReference>
<dbReference type="EMBL" id="EQ975337">
    <property type="protein sequence ID" value="EEF27548.1"/>
    <property type="molecule type" value="Genomic_DNA"/>
</dbReference>
<dbReference type="eggNOG" id="ENOG502S164">
    <property type="taxonomic scope" value="Eukaryota"/>
</dbReference>
<dbReference type="InterPro" id="IPR036648">
    <property type="entry name" value="CN_Hdrase_a/SCN_Hdrase_g_sf"/>
</dbReference>
<dbReference type="Proteomes" id="UP000008311">
    <property type="component" value="Unassembled WGS sequence"/>
</dbReference>
<name>B9T9B5_RICCO</name>
<dbReference type="GO" id="GO:0046914">
    <property type="term" value="F:transition metal ion binding"/>
    <property type="evidence" value="ECO:0007669"/>
    <property type="project" value="InterPro"/>
</dbReference>
<reference evidence="9" key="1">
    <citation type="journal article" date="2010" name="Nat. Biotechnol.">
        <title>Draft genome sequence of the oilseed species Ricinus communis.</title>
        <authorList>
            <person name="Chan A.P."/>
            <person name="Crabtree J."/>
            <person name="Zhao Q."/>
            <person name="Lorenzi H."/>
            <person name="Orvis J."/>
            <person name="Puiu D."/>
            <person name="Melake-Berhan A."/>
            <person name="Jones K.M."/>
            <person name="Redman J."/>
            <person name="Chen G."/>
            <person name="Cahoon E.B."/>
            <person name="Gedil M."/>
            <person name="Stanke M."/>
            <person name="Haas B.J."/>
            <person name="Wortman J.R."/>
            <person name="Fraser-Liggett C.M."/>
            <person name="Ravel J."/>
            <person name="Rabinowicz P.D."/>
        </authorList>
    </citation>
    <scope>NUCLEOTIDE SEQUENCE [LARGE SCALE GENOMIC DNA]</scope>
    <source>
        <strain evidence="9">cv. Hale</strain>
    </source>
</reference>
<dbReference type="Gene3D" id="3.90.330.10">
    <property type="entry name" value="Nitrile hydratase alpha /Thiocyanate hydrolase gamma"/>
    <property type="match status" value="1"/>
</dbReference>
<keyword evidence="3" id="KW-0479">Metal-binding</keyword>
<keyword evidence="4 8" id="KW-0456">Lyase</keyword>
<evidence type="ECO:0000259" key="7">
    <source>
        <dbReference type="Pfam" id="PF02979"/>
    </source>
</evidence>
<proteinExistence type="inferred from homology"/>
<protein>
    <recommendedName>
        <fullName evidence="2">nitrile hydratase</fullName>
        <ecNumber evidence="2">4.2.1.84</ecNumber>
    </recommendedName>
</protein>
<keyword evidence="9" id="KW-1185">Reference proteome</keyword>
<dbReference type="InterPro" id="IPR018141">
    <property type="entry name" value="Nitrile_hydratase_asu"/>
</dbReference>